<evidence type="ECO:0000256" key="1">
    <source>
        <dbReference type="ARBA" id="ARBA00009744"/>
    </source>
</evidence>
<dbReference type="PANTHER" id="PTHR31213">
    <property type="entry name" value="OS08G0374000 PROTEIN-RELATED"/>
    <property type="match status" value="1"/>
</dbReference>
<protein>
    <recommendedName>
        <fullName evidence="4">Allergen Car b I</fullName>
    </recommendedName>
</protein>
<dbReference type="OrthoDB" id="1858506at2759"/>
<evidence type="ECO:0000256" key="4">
    <source>
        <dbReference type="ARBA" id="ARBA00076907"/>
    </source>
</evidence>
<keyword evidence="7" id="KW-1185">Reference proteome</keyword>
<dbReference type="AlphaFoldDB" id="A0A5N6RD55"/>
<dbReference type="EMBL" id="CM017326">
    <property type="protein sequence ID" value="KAE8076842.1"/>
    <property type="molecule type" value="Genomic_DNA"/>
</dbReference>
<proteinExistence type="inferred from homology"/>
<dbReference type="InterPro" id="IPR000916">
    <property type="entry name" value="Bet_v_I/MLP"/>
</dbReference>
<keyword evidence="3" id="KW-0568">Pathogenesis-related protein</keyword>
<dbReference type="InterPro" id="IPR023393">
    <property type="entry name" value="START-like_dom_sf"/>
</dbReference>
<dbReference type="CDD" id="cd07816">
    <property type="entry name" value="Bet_v1-like"/>
    <property type="match status" value="2"/>
</dbReference>
<accession>A0A5N6RD55</accession>
<dbReference type="SMART" id="SM01037">
    <property type="entry name" value="Bet_v_1"/>
    <property type="match status" value="1"/>
</dbReference>
<evidence type="ECO:0000256" key="2">
    <source>
        <dbReference type="ARBA" id="ARBA00022821"/>
    </source>
</evidence>
<dbReference type="PRINTS" id="PR00634">
    <property type="entry name" value="BETALLERGEN"/>
</dbReference>
<dbReference type="GO" id="GO:0006952">
    <property type="term" value="P:defense response"/>
    <property type="evidence" value="ECO:0007669"/>
    <property type="project" value="UniProtKB-KW"/>
</dbReference>
<dbReference type="Proteomes" id="UP000327013">
    <property type="component" value="Chromosome 6"/>
</dbReference>
<evidence type="ECO:0000313" key="6">
    <source>
        <dbReference type="EMBL" id="KAE8076842.1"/>
    </source>
</evidence>
<dbReference type="GO" id="GO:0038023">
    <property type="term" value="F:signaling receptor activity"/>
    <property type="evidence" value="ECO:0007669"/>
    <property type="project" value="InterPro"/>
</dbReference>
<dbReference type="PROSITE" id="PS00451">
    <property type="entry name" value="PATHOGENESIS_BETVI"/>
    <property type="match status" value="1"/>
</dbReference>
<dbReference type="FunFam" id="3.30.530.20:FF:000007">
    <property type="entry name" value="Major pollen allergen Bet v 1-A"/>
    <property type="match status" value="2"/>
</dbReference>
<dbReference type="GO" id="GO:0004864">
    <property type="term" value="F:protein phosphatase inhibitor activity"/>
    <property type="evidence" value="ECO:0007669"/>
    <property type="project" value="InterPro"/>
</dbReference>
<dbReference type="GO" id="GO:0005634">
    <property type="term" value="C:nucleus"/>
    <property type="evidence" value="ECO:0007669"/>
    <property type="project" value="TreeGrafter"/>
</dbReference>
<dbReference type="SUPFAM" id="SSF55961">
    <property type="entry name" value="Bet v1-like"/>
    <property type="match status" value="2"/>
</dbReference>
<feature type="domain" description="Bet v I/Major latex protein" evidence="5">
    <location>
        <begin position="185"/>
        <end position="338"/>
    </location>
</feature>
<dbReference type="GO" id="GO:0009738">
    <property type="term" value="P:abscisic acid-activated signaling pathway"/>
    <property type="evidence" value="ECO:0007669"/>
    <property type="project" value="InterPro"/>
</dbReference>
<keyword evidence="2" id="KW-0611">Plant defense</keyword>
<organism evidence="6 7">
    <name type="scientific">Carpinus fangiana</name>
    <dbReference type="NCBI Taxonomy" id="176857"/>
    <lineage>
        <taxon>Eukaryota</taxon>
        <taxon>Viridiplantae</taxon>
        <taxon>Streptophyta</taxon>
        <taxon>Embryophyta</taxon>
        <taxon>Tracheophyta</taxon>
        <taxon>Spermatophyta</taxon>
        <taxon>Magnoliopsida</taxon>
        <taxon>eudicotyledons</taxon>
        <taxon>Gunneridae</taxon>
        <taxon>Pentapetalae</taxon>
        <taxon>rosids</taxon>
        <taxon>fabids</taxon>
        <taxon>Fagales</taxon>
        <taxon>Betulaceae</taxon>
        <taxon>Carpinus</taxon>
    </lineage>
</organism>
<evidence type="ECO:0000313" key="7">
    <source>
        <dbReference type="Proteomes" id="UP000327013"/>
    </source>
</evidence>
<sequence length="344" mass="37671">MVTFRLNTSINTKLPISKNSPTSINPTTPLPRFFLRSSSSSIMGVFNYEAETTSVIPAARLFKAFILDGNNLIPKVAPQAVSSVENVEGNGGPGTIKKITFSEGSPVKYVKERVEEVDHTNFKYSYTVIEGGPVGDKVEKIYNEIKIVAAPDGGSILKITNKYHTKGDHEVPAEHIKGGKEKVEGLFRAYVVPATSTIPPARLFKAFVDRKNFLPKAVPHMVKSVENIEGNGGPGTIFKITYAEGHPYKLAKCKVDAVDHANHTYKYSVIEGDPLRDTLKKISMEIKIAENPGGGSSLNFTCIYEPKDNNSVNAEELQAGKEKTLELFNAVNAYLSERPDAYCT</sequence>
<dbReference type="Gene3D" id="3.30.530.20">
    <property type="match status" value="2"/>
</dbReference>
<reference evidence="6 7" key="1">
    <citation type="submission" date="2019-06" db="EMBL/GenBank/DDBJ databases">
        <title>A chromosomal-level reference genome of Carpinus fangiana (Coryloideae, Betulaceae).</title>
        <authorList>
            <person name="Yang X."/>
            <person name="Wang Z."/>
            <person name="Zhang L."/>
            <person name="Hao G."/>
            <person name="Liu J."/>
            <person name="Yang Y."/>
        </authorList>
    </citation>
    <scope>NUCLEOTIDE SEQUENCE [LARGE SCALE GENOMIC DNA]</scope>
    <source>
        <strain evidence="6">Cfa_2016G</strain>
        <tissue evidence="6">Leaf</tissue>
    </source>
</reference>
<evidence type="ECO:0000256" key="3">
    <source>
        <dbReference type="ARBA" id="ARBA00023265"/>
    </source>
</evidence>
<name>A0A5N6RD55_9ROSI</name>
<dbReference type="PANTHER" id="PTHR31213:SF55">
    <property type="entry name" value="STRESS-INDUCED PROTEIN SAM22"/>
    <property type="match status" value="1"/>
</dbReference>
<dbReference type="InterPro" id="IPR024949">
    <property type="entry name" value="Bet_v_I_allergen"/>
</dbReference>
<gene>
    <name evidence="6" type="ORF">FH972_015466</name>
</gene>
<dbReference type="GO" id="GO:0005737">
    <property type="term" value="C:cytoplasm"/>
    <property type="evidence" value="ECO:0007669"/>
    <property type="project" value="TreeGrafter"/>
</dbReference>
<evidence type="ECO:0000259" key="5">
    <source>
        <dbReference type="SMART" id="SM01037"/>
    </source>
</evidence>
<dbReference type="InterPro" id="IPR050279">
    <property type="entry name" value="Plant_def-hormone_signal"/>
</dbReference>
<dbReference type="GO" id="GO:0010427">
    <property type="term" value="F:abscisic acid binding"/>
    <property type="evidence" value="ECO:0007669"/>
    <property type="project" value="InterPro"/>
</dbReference>
<dbReference type="Pfam" id="PF00407">
    <property type="entry name" value="Bet_v_1"/>
    <property type="match status" value="2"/>
</dbReference>
<comment type="similarity">
    <text evidence="1">Belongs to the BetVI family.</text>
</comment>